<dbReference type="GO" id="GO:0006259">
    <property type="term" value="P:DNA metabolic process"/>
    <property type="evidence" value="ECO:0007669"/>
    <property type="project" value="InterPro"/>
</dbReference>
<sequence>MALSTLRDRVLANIQQQAPATSGRPAPASLTGEVPSPAAPATLEEAADGDPVQDSADAVMGWLSRYEGHVTDALPRGMDPGPFLAAVRAVLPKLRSCNPASVLQATITAARFGLVPDGRESVITAEFGRAVFIPTYRGYIALMHRSGQVGSVRVGMVYENDEYSVEPSAPSPLDFTHRQDPARTDAERGRPLFAYAFAWFTSGHRSQVVTVNREQAEAIRDEHSRAYLEAEVSGRQDSFWHTDFDAMWWKTAARQLEKVVPVSAEVRSLVEADRAGEDGRVQVLHAPAPEDVTPEDAALEAEADQAGEAAEASQDQAPAHLPRKRAKRVQPKRTTRAGRKALAGRRS</sequence>
<feature type="region of interest" description="Disordered" evidence="1">
    <location>
        <begin position="289"/>
        <end position="347"/>
    </location>
</feature>
<dbReference type="Proteomes" id="UP000595090">
    <property type="component" value="Segment"/>
</dbReference>
<dbReference type="NCBIfam" id="TIGR00616">
    <property type="entry name" value="rect"/>
    <property type="match status" value="1"/>
</dbReference>
<proteinExistence type="predicted"/>
<feature type="compositionally biased region" description="Basic residues" evidence="1">
    <location>
        <begin position="321"/>
        <end position="347"/>
    </location>
</feature>
<name>A0A7T0Q3F4_9CAUD</name>
<protein>
    <submittedName>
        <fullName evidence="2">RecT-like ssDNA binding protein</fullName>
    </submittedName>
</protein>
<dbReference type="EMBL" id="MW291017">
    <property type="protein sequence ID" value="QPL14089.1"/>
    <property type="molecule type" value="Genomic_DNA"/>
</dbReference>
<feature type="region of interest" description="Disordered" evidence="1">
    <location>
        <begin position="15"/>
        <end position="37"/>
    </location>
</feature>
<evidence type="ECO:0000256" key="1">
    <source>
        <dbReference type="SAM" id="MobiDB-lite"/>
    </source>
</evidence>
<keyword evidence="3" id="KW-1185">Reference proteome</keyword>
<gene>
    <name evidence="2" type="primary">60</name>
    <name evidence="2" type="ORF">SEA_TURKISHDELIGHT_60</name>
</gene>
<dbReference type="InterPro" id="IPR018330">
    <property type="entry name" value="RecT_fam"/>
</dbReference>
<dbReference type="InterPro" id="IPR004590">
    <property type="entry name" value="ssDNA_annealing_RecT"/>
</dbReference>
<feature type="compositionally biased region" description="Acidic residues" evidence="1">
    <location>
        <begin position="292"/>
        <end position="305"/>
    </location>
</feature>
<dbReference type="Pfam" id="PF03837">
    <property type="entry name" value="RecT"/>
    <property type="match status" value="1"/>
</dbReference>
<feature type="compositionally biased region" description="Low complexity" evidence="1">
    <location>
        <begin position="306"/>
        <end position="317"/>
    </location>
</feature>
<evidence type="ECO:0000313" key="2">
    <source>
        <dbReference type="EMBL" id="QPL14089.1"/>
    </source>
</evidence>
<dbReference type="GeneID" id="80020346"/>
<organism evidence="2 3">
    <name type="scientific">Streptomyces phage TurkishDelight</name>
    <dbReference type="NCBI Taxonomy" id="2793708"/>
    <lineage>
        <taxon>Viruses</taxon>
        <taxon>Duplodnaviria</taxon>
        <taxon>Heunggongvirae</taxon>
        <taxon>Uroviricota</taxon>
        <taxon>Caudoviricetes</taxon>
        <taxon>Dolmabahcevirus</taxon>
        <taxon>Dolmabahcevirus turkishdelight</taxon>
    </lineage>
</organism>
<reference evidence="2 3" key="1">
    <citation type="submission" date="2020-11" db="EMBL/GenBank/DDBJ databases">
        <authorList>
            <person name="Asamoah-Frimpong E.A."/>
            <person name="Attaran A."/>
            <person name="Berhane B."/>
            <person name="Boone B.K."/>
            <person name="Cesta G."/>
            <person name="Chorbajian C."/>
            <person name="Cowan J.T."/>
            <person name="Datu D.V."/>
            <person name="Der L."/>
            <person name="Egbunine A.O."/>
            <person name="Giampietro H."/>
            <person name="Gunnison R.P."/>
            <person name="Joseph M.A."/>
            <person name="Kiewe T."/>
            <person name="Oboh E.C."/>
            <person name="O'Neill K."/>
            <person name="Oxlaj J.A."/>
            <person name="Patel A.K."/>
            <person name="Saqaf K."/>
            <person name="Vuong K."/>
            <person name="Walker C."/>
            <person name="Wikina T."/>
            <person name="Yan T."/>
            <person name="Avazpour P."/>
            <person name="Kim F.M."/>
            <person name="Mason K.J."/>
            <person name="Nguyen D.A."/>
            <person name="Pettit S.M."/>
            <person name="Zhou O.J."/>
            <person name="Brissett D.L."/>
            <person name="Gualtieri C."/>
            <person name="Hufford T.M."/>
            <person name="Ko J.M."/>
            <person name="Novak J.K."/>
            <person name="Smith Z.M."/>
            <person name="Erill I."/>
            <person name="Caruso S.M."/>
            <person name="Garlena R.A."/>
            <person name="Russell D.A."/>
            <person name="Pope W.H."/>
            <person name="Jacobs-Sera D."/>
            <person name="Hatfull G.F."/>
        </authorList>
    </citation>
    <scope>NUCLEOTIDE SEQUENCE [LARGE SCALE GENOMIC DNA]</scope>
</reference>
<dbReference type="RefSeq" id="YP_010755676.1">
    <property type="nucleotide sequence ID" value="NC_073473.1"/>
</dbReference>
<dbReference type="GO" id="GO:0003677">
    <property type="term" value="F:DNA binding"/>
    <property type="evidence" value="ECO:0007669"/>
    <property type="project" value="InterPro"/>
</dbReference>
<evidence type="ECO:0000313" key="3">
    <source>
        <dbReference type="Proteomes" id="UP000595090"/>
    </source>
</evidence>
<dbReference type="KEGG" id="vg:80020346"/>
<accession>A0A7T0Q3F4</accession>